<evidence type="ECO:0000256" key="1">
    <source>
        <dbReference type="SAM" id="MobiDB-lite"/>
    </source>
</evidence>
<comment type="caution">
    <text evidence="2">The sequence shown here is derived from an EMBL/GenBank/DDBJ whole genome shotgun (WGS) entry which is preliminary data.</text>
</comment>
<proteinExistence type="predicted"/>
<protein>
    <submittedName>
        <fullName evidence="2">Uncharacterized protein</fullName>
    </submittedName>
</protein>
<gene>
    <name evidence="2" type="ORF">PFISCL1PPCAC_26290</name>
</gene>
<feature type="non-terminal residue" evidence="2">
    <location>
        <position position="1"/>
    </location>
</feature>
<dbReference type="EMBL" id="BTSY01000007">
    <property type="protein sequence ID" value="GMT34993.1"/>
    <property type="molecule type" value="Genomic_DNA"/>
</dbReference>
<sequence length="89" mass="9989">TAALAAAQYYGYSESAEHGRQTIFRLKTVFWDKKKRQIDDHIDPDHIDDDYIDLEEGTGLHNEVSGLPEPAAQHSGSEFRRTGFPAPTT</sequence>
<evidence type="ECO:0000313" key="3">
    <source>
        <dbReference type="Proteomes" id="UP001432322"/>
    </source>
</evidence>
<dbReference type="Proteomes" id="UP001432322">
    <property type="component" value="Unassembled WGS sequence"/>
</dbReference>
<evidence type="ECO:0000313" key="2">
    <source>
        <dbReference type="EMBL" id="GMT34993.1"/>
    </source>
</evidence>
<accession>A0AAV5WXK3</accession>
<dbReference type="AlphaFoldDB" id="A0AAV5WXK3"/>
<name>A0AAV5WXK3_9BILA</name>
<feature type="region of interest" description="Disordered" evidence="1">
    <location>
        <begin position="62"/>
        <end position="89"/>
    </location>
</feature>
<feature type="non-terminal residue" evidence="2">
    <location>
        <position position="89"/>
    </location>
</feature>
<keyword evidence="3" id="KW-1185">Reference proteome</keyword>
<reference evidence="2" key="1">
    <citation type="submission" date="2023-10" db="EMBL/GenBank/DDBJ databases">
        <title>Genome assembly of Pristionchus species.</title>
        <authorList>
            <person name="Yoshida K."/>
            <person name="Sommer R.J."/>
        </authorList>
    </citation>
    <scope>NUCLEOTIDE SEQUENCE</scope>
    <source>
        <strain evidence="2">RS5133</strain>
    </source>
</reference>
<organism evidence="2 3">
    <name type="scientific">Pristionchus fissidentatus</name>
    <dbReference type="NCBI Taxonomy" id="1538716"/>
    <lineage>
        <taxon>Eukaryota</taxon>
        <taxon>Metazoa</taxon>
        <taxon>Ecdysozoa</taxon>
        <taxon>Nematoda</taxon>
        <taxon>Chromadorea</taxon>
        <taxon>Rhabditida</taxon>
        <taxon>Rhabditina</taxon>
        <taxon>Diplogasteromorpha</taxon>
        <taxon>Diplogasteroidea</taxon>
        <taxon>Neodiplogasteridae</taxon>
        <taxon>Pristionchus</taxon>
    </lineage>
</organism>